<protein>
    <recommendedName>
        <fullName evidence="1">LysM domain-containing protein</fullName>
    </recommendedName>
</protein>
<evidence type="ECO:0000259" key="1">
    <source>
        <dbReference type="Pfam" id="PF01476"/>
    </source>
</evidence>
<reference evidence="2 3" key="1">
    <citation type="submission" date="2024-02" db="EMBL/GenBank/DDBJ databases">
        <title>A chromosome-level genome assembly of Drosophila madeirensis, a fruit fly species endemic to Madeira island.</title>
        <authorList>
            <person name="Tomihara K."/>
            <person name="Llopart A."/>
            <person name="Yamamoto D."/>
        </authorList>
    </citation>
    <scope>NUCLEOTIDE SEQUENCE [LARGE SCALE GENOMIC DNA]</scope>
    <source>
        <strain evidence="2 3">RF1</strain>
    </source>
</reference>
<dbReference type="InterPro" id="IPR036779">
    <property type="entry name" value="LysM_dom_sf"/>
</dbReference>
<organism evidence="2 3">
    <name type="scientific">Drosophila madeirensis</name>
    <name type="common">Fruit fly</name>
    <dbReference type="NCBI Taxonomy" id="30013"/>
    <lineage>
        <taxon>Eukaryota</taxon>
        <taxon>Metazoa</taxon>
        <taxon>Ecdysozoa</taxon>
        <taxon>Arthropoda</taxon>
        <taxon>Hexapoda</taxon>
        <taxon>Insecta</taxon>
        <taxon>Pterygota</taxon>
        <taxon>Neoptera</taxon>
        <taxon>Endopterygota</taxon>
        <taxon>Diptera</taxon>
        <taxon>Brachycera</taxon>
        <taxon>Muscomorpha</taxon>
        <taxon>Ephydroidea</taxon>
        <taxon>Drosophilidae</taxon>
        <taxon>Drosophila</taxon>
        <taxon>Sophophora</taxon>
    </lineage>
</organism>
<dbReference type="Gene3D" id="3.10.350.10">
    <property type="entry name" value="LysM domain"/>
    <property type="match status" value="1"/>
</dbReference>
<accession>A0AAU9FXX4</accession>
<feature type="domain" description="LysM" evidence="1">
    <location>
        <begin position="40"/>
        <end position="70"/>
    </location>
</feature>
<dbReference type="Proteomes" id="UP001500889">
    <property type="component" value="Chromosome A"/>
</dbReference>
<evidence type="ECO:0000313" key="3">
    <source>
        <dbReference type="Proteomes" id="UP001500889"/>
    </source>
</evidence>
<dbReference type="Pfam" id="PF01476">
    <property type="entry name" value="LysM"/>
    <property type="match status" value="1"/>
</dbReference>
<proteinExistence type="predicted"/>
<dbReference type="InterPro" id="IPR018392">
    <property type="entry name" value="LysM"/>
</dbReference>
<dbReference type="AlphaFoldDB" id="A0AAU9FXX4"/>
<gene>
    <name evidence="2" type="ORF">DMAD_00419</name>
</gene>
<dbReference type="EMBL" id="AP029266">
    <property type="protein sequence ID" value="BFG00411.1"/>
    <property type="molecule type" value="Genomic_DNA"/>
</dbReference>
<name>A0AAU9FXX4_DROMD</name>
<evidence type="ECO:0000313" key="2">
    <source>
        <dbReference type="EMBL" id="BFG00411.1"/>
    </source>
</evidence>
<sequence>MSGRANSRRACELRATRQQLWGEPNMCGHQLTGTECWLLHSVAREDTMTSLALKYDTSIGRLCRANRMQWRDVLLSRRHVWVPRRMQQDTVVDQPRGTRILNAAVSYASQRQSYANTDEFARDRDPLLITSEHHMSIEE</sequence>
<dbReference type="SUPFAM" id="SSF54106">
    <property type="entry name" value="LysM domain"/>
    <property type="match status" value="1"/>
</dbReference>
<keyword evidence="3" id="KW-1185">Reference proteome</keyword>